<feature type="compositionally biased region" description="Low complexity" evidence="8">
    <location>
        <begin position="182"/>
        <end position="201"/>
    </location>
</feature>
<feature type="compositionally biased region" description="Basic residues" evidence="8">
    <location>
        <begin position="62"/>
        <end position="80"/>
    </location>
</feature>
<accession>A0A670IG34</accession>
<evidence type="ECO:0000256" key="7">
    <source>
        <dbReference type="ARBA" id="ARBA00023319"/>
    </source>
</evidence>
<gene>
    <name evidence="11" type="primary">IGSF11</name>
</gene>
<feature type="region of interest" description="Disordered" evidence="8">
    <location>
        <begin position="503"/>
        <end position="543"/>
    </location>
</feature>
<evidence type="ECO:0000313" key="11">
    <source>
        <dbReference type="Ensembl" id="ENSPMRP00000010347.1"/>
    </source>
</evidence>
<dbReference type="GO" id="GO:0005911">
    <property type="term" value="C:cell-cell junction"/>
    <property type="evidence" value="ECO:0007669"/>
    <property type="project" value="TreeGrafter"/>
</dbReference>
<dbReference type="InterPro" id="IPR003598">
    <property type="entry name" value="Ig_sub2"/>
</dbReference>
<dbReference type="PROSITE" id="PS50835">
    <property type="entry name" value="IG_LIKE"/>
    <property type="match status" value="2"/>
</dbReference>
<dbReference type="Pfam" id="PF13927">
    <property type="entry name" value="Ig_3"/>
    <property type="match status" value="1"/>
</dbReference>
<dbReference type="InterPro" id="IPR007110">
    <property type="entry name" value="Ig-like_dom"/>
</dbReference>
<dbReference type="GO" id="GO:0098742">
    <property type="term" value="P:cell-cell adhesion via plasma-membrane adhesion molecules"/>
    <property type="evidence" value="ECO:0007669"/>
    <property type="project" value="TreeGrafter"/>
</dbReference>
<dbReference type="SMART" id="SM00408">
    <property type="entry name" value="IGc2"/>
    <property type="match status" value="2"/>
</dbReference>
<dbReference type="FunFam" id="2.60.40.10:FF:000095">
    <property type="entry name" value="immunoglobulin superfamily member 11 isoform X1"/>
    <property type="match status" value="1"/>
</dbReference>
<protein>
    <submittedName>
        <fullName evidence="11">Immunoglobulin superfamily member 11</fullName>
    </submittedName>
</protein>
<dbReference type="InterPro" id="IPR003599">
    <property type="entry name" value="Ig_sub"/>
</dbReference>
<feature type="transmembrane region" description="Helical" evidence="9">
    <location>
        <begin position="468"/>
        <end position="496"/>
    </location>
</feature>
<dbReference type="InterPro" id="IPR013106">
    <property type="entry name" value="Ig_V-set"/>
</dbReference>
<dbReference type="SMART" id="SM00409">
    <property type="entry name" value="IG"/>
    <property type="match status" value="2"/>
</dbReference>
<dbReference type="Ensembl" id="ENSPMRT00000011020.1">
    <property type="protein sequence ID" value="ENSPMRP00000010347.1"/>
    <property type="gene ID" value="ENSPMRG00000006881.1"/>
</dbReference>
<dbReference type="GO" id="GO:0016020">
    <property type="term" value="C:membrane"/>
    <property type="evidence" value="ECO:0007669"/>
    <property type="project" value="UniProtKB-SubCell"/>
</dbReference>
<feature type="region of interest" description="Disordered" evidence="8">
    <location>
        <begin position="120"/>
        <end position="146"/>
    </location>
</feature>
<evidence type="ECO:0000256" key="4">
    <source>
        <dbReference type="ARBA" id="ARBA00022989"/>
    </source>
</evidence>
<evidence type="ECO:0000259" key="10">
    <source>
        <dbReference type="PROSITE" id="PS50835"/>
    </source>
</evidence>
<dbReference type="PANTHER" id="PTHR44699">
    <property type="entry name" value="IMMUNOGLOBULIN SUPERFAMILY MEMBER 11"/>
    <property type="match status" value="1"/>
</dbReference>
<dbReference type="GeneTree" id="ENSGT00940000156392"/>
<name>A0A670IG34_PODMU</name>
<keyword evidence="5 9" id="KW-0472">Membrane</keyword>
<evidence type="ECO:0000256" key="6">
    <source>
        <dbReference type="ARBA" id="ARBA00023157"/>
    </source>
</evidence>
<feature type="compositionally biased region" description="Low complexity" evidence="8">
    <location>
        <begin position="81"/>
        <end position="107"/>
    </location>
</feature>
<keyword evidence="3" id="KW-0732">Signal</keyword>
<reference evidence="11" key="2">
    <citation type="submission" date="2025-08" db="UniProtKB">
        <authorList>
            <consortium name="Ensembl"/>
        </authorList>
    </citation>
    <scope>IDENTIFICATION</scope>
</reference>
<dbReference type="SUPFAM" id="SSF48726">
    <property type="entry name" value="Immunoglobulin"/>
    <property type="match status" value="2"/>
</dbReference>
<feature type="region of interest" description="Disordered" evidence="8">
    <location>
        <begin position="571"/>
        <end position="630"/>
    </location>
</feature>
<evidence type="ECO:0000256" key="5">
    <source>
        <dbReference type="ARBA" id="ARBA00023136"/>
    </source>
</evidence>
<feature type="region of interest" description="Disordered" evidence="8">
    <location>
        <begin position="182"/>
        <end position="221"/>
    </location>
</feature>
<keyword evidence="2 9" id="KW-0812">Transmembrane</keyword>
<feature type="domain" description="Ig-like" evidence="10">
    <location>
        <begin position="250"/>
        <end position="352"/>
    </location>
</feature>
<feature type="domain" description="Ig-like" evidence="10">
    <location>
        <begin position="372"/>
        <end position="459"/>
    </location>
</feature>
<evidence type="ECO:0000256" key="8">
    <source>
        <dbReference type="SAM" id="MobiDB-lite"/>
    </source>
</evidence>
<proteinExistence type="predicted"/>
<keyword evidence="6" id="KW-1015">Disulfide bond</keyword>
<dbReference type="PANTHER" id="PTHR44699:SF1">
    <property type="entry name" value="IMMUNOGLOBULIN SUPERFAMILY MEMBER 11"/>
    <property type="match status" value="1"/>
</dbReference>
<keyword evidence="7" id="KW-0393">Immunoglobulin domain</keyword>
<dbReference type="Proteomes" id="UP000472272">
    <property type="component" value="Chromosome 4"/>
</dbReference>
<evidence type="ECO:0000313" key="12">
    <source>
        <dbReference type="Proteomes" id="UP000472272"/>
    </source>
</evidence>
<feature type="compositionally biased region" description="Polar residues" evidence="8">
    <location>
        <begin position="521"/>
        <end position="543"/>
    </location>
</feature>
<dbReference type="InterPro" id="IPR013783">
    <property type="entry name" value="Ig-like_fold"/>
</dbReference>
<evidence type="ECO:0000256" key="9">
    <source>
        <dbReference type="SAM" id="Phobius"/>
    </source>
</evidence>
<reference evidence="11" key="3">
    <citation type="submission" date="2025-09" db="UniProtKB">
        <authorList>
            <consortium name="Ensembl"/>
        </authorList>
    </citation>
    <scope>IDENTIFICATION</scope>
</reference>
<sequence>MGPNFPARARIQKPALFFFLARAKTSVARRFPLRRLRPSGPGASPPPSSPPPHPGQPEPGWRGRRRVRVARPKASCRRCRSSSSSSSTTAASSSSSSGAAGARRGRQAALSGRLRAWLRPRAAGAPERQSLPGSRRWCESGRAGGPGTAAAAAAAAAAGGAGAARCCSGSRPGSELRLAGLRSGEAPGAPRGAPARRAACQPRKRRRPLTEVPSPAALPAPGMTCKGSSGWGLWVAPLAALLSLRGLVSPLEVFMNTRSVEVARGQTAVLPCTFTTSAALNNLNVIWMVTPLSNANQPEQVIIYQGGQIFDGAPQFYGRVGFAMTMPTTSASIFINNTQLSDTGTYQCLVNNLPDRGGRNIGVIGLNVLVPPSAPVCRIQGSLNIGSDITLTCSSEEGIPRPTYYWERLDSAPKLPPTATQDQVQGTVILRNISTVSSGRYQCVASNVIGSSTCSLEVQVITPHPRSFGLIAGAAAAGVLVLIICITVVAVTLFYWKNKHKEEEEEEIPNEIREDDLPPKCSSSTKAFHGDASSSENDTLTSSNTYNSRYWNDPKANHATDSFARLNNDARQPFTRSGSTSARPVYANGGHPAPPPPKTLVVTTNTAPSPQEMARSNGSVSRKPRPQHTRSYAVSQATLERIGAVPVMVPAQSRAGSLV</sequence>
<dbReference type="InterPro" id="IPR042758">
    <property type="entry name" value="IGSF11"/>
</dbReference>
<feature type="compositionally biased region" description="Polar residues" evidence="8">
    <location>
        <begin position="601"/>
        <end position="620"/>
    </location>
</feature>
<feature type="compositionally biased region" description="Pro residues" evidence="8">
    <location>
        <begin position="43"/>
        <end position="57"/>
    </location>
</feature>
<keyword evidence="12" id="KW-1185">Reference proteome</keyword>
<evidence type="ECO:0000256" key="2">
    <source>
        <dbReference type="ARBA" id="ARBA00022692"/>
    </source>
</evidence>
<dbReference type="AlphaFoldDB" id="A0A670IG34"/>
<evidence type="ECO:0000256" key="1">
    <source>
        <dbReference type="ARBA" id="ARBA00004479"/>
    </source>
</evidence>
<feature type="region of interest" description="Disordered" evidence="8">
    <location>
        <begin position="29"/>
        <end position="107"/>
    </location>
</feature>
<evidence type="ECO:0000256" key="3">
    <source>
        <dbReference type="ARBA" id="ARBA00022729"/>
    </source>
</evidence>
<comment type="subcellular location">
    <subcellularLocation>
        <location evidence="1">Membrane</location>
        <topology evidence="1">Single-pass type I membrane protein</topology>
    </subcellularLocation>
</comment>
<reference evidence="11 12" key="1">
    <citation type="journal article" date="2019" name="Proc. Natl. Acad. Sci. U.S.A.">
        <title>Regulatory changes in pterin and carotenoid genes underlie balanced color polymorphisms in the wall lizard.</title>
        <authorList>
            <person name="Andrade P."/>
            <person name="Pinho C."/>
            <person name="Perez I de Lanuza G."/>
            <person name="Afonso S."/>
            <person name="Brejcha J."/>
            <person name="Rubin C.J."/>
            <person name="Wallerman O."/>
            <person name="Pereira P."/>
            <person name="Sabatino S.J."/>
            <person name="Bellati A."/>
            <person name="Pellitteri-Rosa D."/>
            <person name="Bosakova Z."/>
            <person name="Bunikis I."/>
            <person name="Carretero M.A."/>
            <person name="Feiner N."/>
            <person name="Marsik P."/>
            <person name="Pauperio F."/>
            <person name="Salvi D."/>
            <person name="Soler L."/>
            <person name="While G.M."/>
            <person name="Uller T."/>
            <person name="Font E."/>
            <person name="Andersson L."/>
            <person name="Carneiro M."/>
        </authorList>
    </citation>
    <scope>NUCLEOTIDE SEQUENCE</scope>
</reference>
<dbReference type="InterPro" id="IPR036179">
    <property type="entry name" value="Ig-like_dom_sf"/>
</dbReference>
<organism evidence="11 12">
    <name type="scientific">Podarcis muralis</name>
    <name type="common">Wall lizard</name>
    <name type="synonym">Lacerta muralis</name>
    <dbReference type="NCBI Taxonomy" id="64176"/>
    <lineage>
        <taxon>Eukaryota</taxon>
        <taxon>Metazoa</taxon>
        <taxon>Chordata</taxon>
        <taxon>Craniata</taxon>
        <taxon>Vertebrata</taxon>
        <taxon>Euteleostomi</taxon>
        <taxon>Lepidosauria</taxon>
        <taxon>Squamata</taxon>
        <taxon>Bifurcata</taxon>
        <taxon>Unidentata</taxon>
        <taxon>Episquamata</taxon>
        <taxon>Laterata</taxon>
        <taxon>Lacertibaenia</taxon>
        <taxon>Lacertidae</taxon>
        <taxon>Podarcis</taxon>
    </lineage>
</organism>
<dbReference type="Gene3D" id="2.60.40.10">
    <property type="entry name" value="Immunoglobulins"/>
    <property type="match status" value="2"/>
</dbReference>
<dbReference type="Pfam" id="PF07686">
    <property type="entry name" value="V-set"/>
    <property type="match status" value="1"/>
</dbReference>
<keyword evidence="4 9" id="KW-1133">Transmembrane helix</keyword>